<evidence type="ECO:0000313" key="3">
    <source>
        <dbReference type="Proteomes" id="UP001222027"/>
    </source>
</evidence>
<dbReference type="EMBL" id="JAQQAF010000003">
    <property type="protein sequence ID" value="KAJ8499731.1"/>
    <property type="molecule type" value="Genomic_DNA"/>
</dbReference>
<dbReference type="GO" id="GO:0016579">
    <property type="term" value="P:protein deubiquitination"/>
    <property type="evidence" value="ECO:0007669"/>
    <property type="project" value="InterPro"/>
</dbReference>
<reference evidence="2 3" key="1">
    <citation type="submission" date="2022-12" db="EMBL/GenBank/DDBJ databases">
        <title>Chromosome-scale assembly of the Ensete ventricosum genome.</title>
        <authorList>
            <person name="Dussert Y."/>
            <person name="Stocks J."/>
            <person name="Wendawek A."/>
            <person name="Woldeyes F."/>
            <person name="Nichols R.A."/>
            <person name="Borrell J.S."/>
        </authorList>
    </citation>
    <scope>NUCLEOTIDE SEQUENCE [LARGE SCALE GENOMIC DNA]</scope>
    <source>
        <strain evidence="3">cv. Maze</strain>
        <tissue evidence="2">Seeds</tissue>
    </source>
</reference>
<organism evidence="2 3">
    <name type="scientific">Ensete ventricosum</name>
    <name type="common">Abyssinian banana</name>
    <name type="synonym">Musa ensete</name>
    <dbReference type="NCBI Taxonomy" id="4639"/>
    <lineage>
        <taxon>Eukaryota</taxon>
        <taxon>Viridiplantae</taxon>
        <taxon>Streptophyta</taxon>
        <taxon>Embryophyta</taxon>
        <taxon>Tracheophyta</taxon>
        <taxon>Spermatophyta</taxon>
        <taxon>Magnoliopsida</taxon>
        <taxon>Liliopsida</taxon>
        <taxon>Zingiberales</taxon>
        <taxon>Musaceae</taxon>
        <taxon>Ensete</taxon>
    </lineage>
</organism>
<accession>A0AAV8RH26</accession>
<evidence type="ECO:0000313" key="2">
    <source>
        <dbReference type="EMBL" id="KAJ8499731.1"/>
    </source>
</evidence>
<gene>
    <name evidence="2" type="ORF">OPV22_010283</name>
</gene>
<dbReference type="Pfam" id="PF00443">
    <property type="entry name" value="UCH"/>
    <property type="match status" value="1"/>
</dbReference>
<dbReference type="Gene3D" id="3.90.70.10">
    <property type="entry name" value="Cysteine proteinases"/>
    <property type="match status" value="1"/>
</dbReference>
<name>A0AAV8RH26_ENSVE</name>
<dbReference type="Proteomes" id="UP001222027">
    <property type="component" value="Unassembled WGS sequence"/>
</dbReference>
<dbReference type="SUPFAM" id="SSF54001">
    <property type="entry name" value="Cysteine proteinases"/>
    <property type="match status" value="1"/>
</dbReference>
<dbReference type="InterPro" id="IPR038765">
    <property type="entry name" value="Papain-like_cys_pep_sf"/>
</dbReference>
<dbReference type="InterPro" id="IPR001394">
    <property type="entry name" value="Peptidase_C19_UCH"/>
</dbReference>
<evidence type="ECO:0000259" key="1">
    <source>
        <dbReference type="Pfam" id="PF00443"/>
    </source>
</evidence>
<protein>
    <recommendedName>
        <fullName evidence="1">Peptidase C19 ubiquitin carboxyl-terminal hydrolase domain-containing protein</fullName>
    </recommendedName>
</protein>
<proteinExistence type="predicted"/>
<keyword evidence="3" id="KW-1185">Reference proteome</keyword>
<feature type="domain" description="Peptidase C19 ubiquitin carboxyl-terminal hydrolase" evidence="1">
    <location>
        <begin position="59"/>
        <end position="121"/>
    </location>
</feature>
<sequence length="147" mass="16406">MFCLSPLPMSYAPGVVVRIPFPSSNRLRCDRLLSKGFILDVTLTRIRWSWLMPSQGAALFNLGNTCFLNAVLQCLTHTVPLVQRIRRTDHSCSCCGDIGDFAENLSKISPNFQLAQQEEMPTNFSAPCWIIYTLAVLAIAPQIGHLH</sequence>
<dbReference type="GO" id="GO:0004843">
    <property type="term" value="F:cysteine-type deubiquitinase activity"/>
    <property type="evidence" value="ECO:0007669"/>
    <property type="project" value="InterPro"/>
</dbReference>
<dbReference type="AlphaFoldDB" id="A0AAV8RH26"/>
<comment type="caution">
    <text evidence="2">The sequence shown here is derived from an EMBL/GenBank/DDBJ whole genome shotgun (WGS) entry which is preliminary data.</text>
</comment>